<dbReference type="EnsemblPlants" id="TuG1812G0300003861.01.T02">
    <property type="protein sequence ID" value="TuG1812G0300003861.01.T02"/>
    <property type="gene ID" value="TuG1812G0300003861.01"/>
</dbReference>
<accession>A0A8R7TY77</accession>
<dbReference type="Proteomes" id="UP000015106">
    <property type="component" value="Chromosome 3"/>
</dbReference>
<reference evidence="2" key="1">
    <citation type="journal article" date="2013" name="Nature">
        <title>Draft genome of the wheat A-genome progenitor Triticum urartu.</title>
        <authorList>
            <person name="Ling H.Q."/>
            <person name="Zhao S."/>
            <person name="Liu D."/>
            <person name="Wang J."/>
            <person name="Sun H."/>
            <person name="Zhang C."/>
            <person name="Fan H."/>
            <person name="Li D."/>
            <person name="Dong L."/>
            <person name="Tao Y."/>
            <person name="Gao C."/>
            <person name="Wu H."/>
            <person name="Li Y."/>
            <person name="Cui Y."/>
            <person name="Guo X."/>
            <person name="Zheng S."/>
            <person name="Wang B."/>
            <person name="Yu K."/>
            <person name="Liang Q."/>
            <person name="Yang W."/>
            <person name="Lou X."/>
            <person name="Chen J."/>
            <person name="Feng M."/>
            <person name="Jian J."/>
            <person name="Zhang X."/>
            <person name="Luo G."/>
            <person name="Jiang Y."/>
            <person name="Liu J."/>
            <person name="Wang Z."/>
            <person name="Sha Y."/>
            <person name="Zhang B."/>
            <person name="Wu H."/>
            <person name="Tang D."/>
            <person name="Shen Q."/>
            <person name="Xue P."/>
            <person name="Zou S."/>
            <person name="Wang X."/>
            <person name="Liu X."/>
            <person name="Wang F."/>
            <person name="Yang Y."/>
            <person name="An X."/>
            <person name="Dong Z."/>
            <person name="Zhang K."/>
            <person name="Zhang X."/>
            <person name="Luo M.C."/>
            <person name="Dvorak J."/>
            <person name="Tong Y."/>
            <person name="Wang J."/>
            <person name="Yang H."/>
            <person name="Li Z."/>
            <person name="Wang D."/>
            <person name="Zhang A."/>
            <person name="Wang J."/>
        </authorList>
    </citation>
    <scope>NUCLEOTIDE SEQUENCE</scope>
    <source>
        <strain evidence="2">cv. G1812</strain>
    </source>
</reference>
<name>A0A8R7TY77_TRIUA</name>
<keyword evidence="2" id="KW-1185">Reference proteome</keyword>
<protein>
    <submittedName>
        <fullName evidence="1">Uncharacterized protein</fullName>
    </submittedName>
</protein>
<evidence type="ECO:0000313" key="2">
    <source>
        <dbReference type="Proteomes" id="UP000015106"/>
    </source>
</evidence>
<evidence type="ECO:0000313" key="1">
    <source>
        <dbReference type="EnsemblPlants" id="TuG1812G0300003861.01.T02"/>
    </source>
</evidence>
<reference evidence="1" key="3">
    <citation type="submission" date="2022-06" db="UniProtKB">
        <authorList>
            <consortium name="EnsemblPlants"/>
        </authorList>
    </citation>
    <scope>IDENTIFICATION</scope>
</reference>
<proteinExistence type="predicted"/>
<reference evidence="1" key="2">
    <citation type="submission" date="2018-03" db="EMBL/GenBank/DDBJ databases">
        <title>The Triticum urartu genome reveals the dynamic nature of wheat genome evolution.</title>
        <authorList>
            <person name="Ling H."/>
            <person name="Ma B."/>
            <person name="Shi X."/>
            <person name="Liu H."/>
            <person name="Dong L."/>
            <person name="Sun H."/>
            <person name="Cao Y."/>
            <person name="Gao Q."/>
            <person name="Zheng S."/>
            <person name="Li Y."/>
            <person name="Yu Y."/>
            <person name="Du H."/>
            <person name="Qi M."/>
            <person name="Li Y."/>
            <person name="Yu H."/>
            <person name="Cui Y."/>
            <person name="Wang N."/>
            <person name="Chen C."/>
            <person name="Wu H."/>
            <person name="Zhao Y."/>
            <person name="Zhang J."/>
            <person name="Li Y."/>
            <person name="Zhou W."/>
            <person name="Zhang B."/>
            <person name="Hu W."/>
            <person name="Eijk M."/>
            <person name="Tang J."/>
            <person name="Witsenboer H."/>
            <person name="Zhao S."/>
            <person name="Li Z."/>
            <person name="Zhang A."/>
            <person name="Wang D."/>
            <person name="Liang C."/>
        </authorList>
    </citation>
    <scope>NUCLEOTIDE SEQUENCE [LARGE SCALE GENOMIC DNA]</scope>
    <source>
        <strain evidence="1">cv. G1812</strain>
    </source>
</reference>
<organism evidence="1 2">
    <name type="scientific">Triticum urartu</name>
    <name type="common">Red wild einkorn</name>
    <name type="synonym">Crithodium urartu</name>
    <dbReference type="NCBI Taxonomy" id="4572"/>
    <lineage>
        <taxon>Eukaryota</taxon>
        <taxon>Viridiplantae</taxon>
        <taxon>Streptophyta</taxon>
        <taxon>Embryophyta</taxon>
        <taxon>Tracheophyta</taxon>
        <taxon>Spermatophyta</taxon>
        <taxon>Magnoliopsida</taxon>
        <taxon>Liliopsida</taxon>
        <taxon>Poales</taxon>
        <taxon>Poaceae</taxon>
        <taxon>BOP clade</taxon>
        <taxon>Pooideae</taxon>
        <taxon>Triticodae</taxon>
        <taxon>Triticeae</taxon>
        <taxon>Triticinae</taxon>
        <taxon>Triticum</taxon>
    </lineage>
</organism>
<dbReference type="Gramene" id="TuG1812G0300003861.01.T02">
    <property type="protein sequence ID" value="TuG1812G0300003861.01.T02"/>
    <property type="gene ID" value="TuG1812G0300003861.01"/>
</dbReference>
<sequence>MATRMKMEGKEWRERCLSPRGAKKTIQDSVLCRVKTIWNIKDSGGV</sequence>
<dbReference type="AlphaFoldDB" id="A0A8R7TY77"/>